<gene>
    <name evidence="1" type="ORF">Adt_11543</name>
</gene>
<evidence type="ECO:0000313" key="2">
    <source>
        <dbReference type="Proteomes" id="UP001604336"/>
    </source>
</evidence>
<comment type="caution">
    <text evidence="1">The sequence shown here is derived from an EMBL/GenBank/DDBJ whole genome shotgun (WGS) entry which is preliminary data.</text>
</comment>
<evidence type="ECO:0000313" key="1">
    <source>
        <dbReference type="EMBL" id="KAL2526489.1"/>
    </source>
</evidence>
<dbReference type="Proteomes" id="UP001604336">
    <property type="component" value="Unassembled WGS sequence"/>
</dbReference>
<protein>
    <submittedName>
        <fullName evidence="1">Uncharacterized protein</fullName>
    </submittedName>
</protein>
<dbReference type="EMBL" id="JBFOLK010000003">
    <property type="protein sequence ID" value="KAL2526489.1"/>
    <property type="molecule type" value="Genomic_DNA"/>
</dbReference>
<dbReference type="AlphaFoldDB" id="A0ABD1UN88"/>
<name>A0ABD1UN88_9LAMI</name>
<accession>A0ABD1UN88</accession>
<reference evidence="2" key="1">
    <citation type="submission" date="2024-07" db="EMBL/GenBank/DDBJ databases">
        <title>Two chromosome-level genome assemblies of Korean endemic species Abeliophyllum distichum and Forsythia ovata (Oleaceae).</title>
        <authorList>
            <person name="Jang H."/>
        </authorList>
    </citation>
    <scope>NUCLEOTIDE SEQUENCE [LARGE SCALE GENOMIC DNA]</scope>
</reference>
<sequence>MSYAAIVLPPESNGNIIQQKASPANIENRSKKKYNHHTGSRRLSYMVEEMTVDEMLAKDSEYLAERTNEQQFFEDTPLEEILGDNQDVGLKIMMSMLRVKLRRQIR</sequence>
<proteinExistence type="predicted"/>
<organism evidence="1 2">
    <name type="scientific">Abeliophyllum distichum</name>
    <dbReference type="NCBI Taxonomy" id="126358"/>
    <lineage>
        <taxon>Eukaryota</taxon>
        <taxon>Viridiplantae</taxon>
        <taxon>Streptophyta</taxon>
        <taxon>Embryophyta</taxon>
        <taxon>Tracheophyta</taxon>
        <taxon>Spermatophyta</taxon>
        <taxon>Magnoliopsida</taxon>
        <taxon>eudicotyledons</taxon>
        <taxon>Gunneridae</taxon>
        <taxon>Pentapetalae</taxon>
        <taxon>asterids</taxon>
        <taxon>lamiids</taxon>
        <taxon>Lamiales</taxon>
        <taxon>Oleaceae</taxon>
        <taxon>Forsythieae</taxon>
        <taxon>Abeliophyllum</taxon>
    </lineage>
</organism>
<keyword evidence="2" id="KW-1185">Reference proteome</keyword>